<keyword evidence="4" id="KW-0645">Protease</keyword>
<dbReference type="GO" id="GO:0004190">
    <property type="term" value="F:aspartic-type endopeptidase activity"/>
    <property type="evidence" value="ECO:0007669"/>
    <property type="project" value="InterPro"/>
</dbReference>
<dbReference type="CDD" id="cd05471">
    <property type="entry name" value="pepsin_like"/>
    <property type="match status" value="1"/>
</dbReference>
<organism evidence="4 5">
    <name type="scientific">Polyporus arcularius HHB13444</name>
    <dbReference type="NCBI Taxonomy" id="1314778"/>
    <lineage>
        <taxon>Eukaryota</taxon>
        <taxon>Fungi</taxon>
        <taxon>Dikarya</taxon>
        <taxon>Basidiomycota</taxon>
        <taxon>Agaricomycotina</taxon>
        <taxon>Agaricomycetes</taxon>
        <taxon>Polyporales</taxon>
        <taxon>Polyporaceae</taxon>
        <taxon>Polyporus</taxon>
    </lineage>
</organism>
<protein>
    <submittedName>
        <fullName evidence="4">Acid protease</fullName>
    </submittedName>
</protein>
<dbReference type="PRINTS" id="PR00792">
    <property type="entry name" value="PEPSIN"/>
</dbReference>
<dbReference type="PANTHER" id="PTHR47966">
    <property type="entry name" value="BETA-SITE APP-CLEAVING ENZYME, ISOFORM A-RELATED"/>
    <property type="match status" value="1"/>
</dbReference>
<evidence type="ECO:0000259" key="3">
    <source>
        <dbReference type="PROSITE" id="PS51767"/>
    </source>
</evidence>
<dbReference type="InterPro" id="IPR001461">
    <property type="entry name" value="Aspartic_peptidase_A1"/>
</dbReference>
<dbReference type="PROSITE" id="PS51767">
    <property type="entry name" value="PEPTIDASE_A1"/>
    <property type="match status" value="1"/>
</dbReference>
<feature type="signal peptide" evidence="2">
    <location>
        <begin position="1"/>
        <end position="21"/>
    </location>
</feature>
<reference evidence="4 5" key="1">
    <citation type="journal article" date="2019" name="Nat. Ecol. Evol.">
        <title>Megaphylogeny resolves global patterns of mushroom evolution.</title>
        <authorList>
            <person name="Varga T."/>
            <person name="Krizsan K."/>
            <person name="Foldi C."/>
            <person name="Dima B."/>
            <person name="Sanchez-Garcia M."/>
            <person name="Sanchez-Ramirez S."/>
            <person name="Szollosi G.J."/>
            <person name="Szarkandi J.G."/>
            <person name="Papp V."/>
            <person name="Albert L."/>
            <person name="Andreopoulos W."/>
            <person name="Angelini C."/>
            <person name="Antonin V."/>
            <person name="Barry K.W."/>
            <person name="Bougher N.L."/>
            <person name="Buchanan P."/>
            <person name="Buyck B."/>
            <person name="Bense V."/>
            <person name="Catcheside P."/>
            <person name="Chovatia M."/>
            <person name="Cooper J."/>
            <person name="Damon W."/>
            <person name="Desjardin D."/>
            <person name="Finy P."/>
            <person name="Geml J."/>
            <person name="Haridas S."/>
            <person name="Hughes K."/>
            <person name="Justo A."/>
            <person name="Karasinski D."/>
            <person name="Kautmanova I."/>
            <person name="Kiss B."/>
            <person name="Kocsube S."/>
            <person name="Kotiranta H."/>
            <person name="LaButti K.M."/>
            <person name="Lechner B.E."/>
            <person name="Liimatainen K."/>
            <person name="Lipzen A."/>
            <person name="Lukacs Z."/>
            <person name="Mihaltcheva S."/>
            <person name="Morgado L.N."/>
            <person name="Niskanen T."/>
            <person name="Noordeloos M.E."/>
            <person name="Ohm R.A."/>
            <person name="Ortiz-Santana B."/>
            <person name="Ovrebo C."/>
            <person name="Racz N."/>
            <person name="Riley R."/>
            <person name="Savchenko A."/>
            <person name="Shiryaev A."/>
            <person name="Soop K."/>
            <person name="Spirin V."/>
            <person name="Szebenyi C."/>
            <person name="Tomsovsky M."/>
            <person name="Tulloss R.E."/>
            <person name="Uehling J."/>
            <person name="Grigoriev I.V."/>
            <person name="Vagvolgyi C."/>
            <person name="Papp T."/>
            <person name="Martin F.M."/>
            <person name="Miettinen O."/>
            <person name="Hibbett D.S."/>
            <person name="Nagy L.G."/>
        </authorList>
    </citation>
    <scope>NUCLEOTIDE SEQUENCE [LARGE SCALE GENOMIC DNA]</scope>
    <source>
        <strain evidence="4 5">HHB13444</strain>
    </source>
</reference>
<keyword evidence="4" id="KW-0378">Hydrolase</keyword>
<dbReference type="InterPro" id="IPR034164">
    <property type="entry name" value="Pepsin-like_dom"/>
</dbReference>
<dbReference type="InterPro" id="IPR033121">
    <property type="entry name" value="PEPTIDASE_A1"/>
</dbReference>
<dbReference type="STRING" id="1314778.A0A5C3Q156"/>
<dbReference type="AlphaFoldDB" id="A0A5C3Q156"/>
<evidence type="ECO:0000256" key="2">
    <source>
        <dbReference type="SAM" id="SignalP"/>
    </source>
</evidence>
<comment type="similarity">
    <text evidence="1">Belongs to the peptidase A1 family.</text>
</comment>
<evidence type="ECO:0000313" key="4">
    <source>
        <dbReference type="EMBL" id="TFK93918.1"/>
    </source>
</evidence>
<dbReference type="Proteomes" id="UP000308197">
    <property type="component" value="Unassembled WGS sequence"/>
</dbReference>
<gene>
    <name evidence="4" type="ORF">K466DRAFT_658208</name>
</gene>
<keyword evidence="5" id="KW-1185">Reference proteome</keyword>
<dbReference type="InParanoid" id="A0A5C3Q156"/>
<proteinExistence type="inferred from homology"/>
<sequence length="390" mass="42355">MFLNLVVSATLLGTLLATTEAAKPGNVIRIPLRERTSFAGADGTLGRENTVHQRMNAVNRRAADAYQLPDMNLVSSYGWVGNINVGTPPQQYSVNFDTASSIPWFVSASCTTPTCQTFKQRYNSSVSSTSREISALNGSAFTDVVSLGDVNVNMTLVVMDGDDLGDDDLDIGATPPDGVLPLCVWDTNIALVAWKQNLTDEPVFGVKLSTNDSELHIGGTDSSFYDGPLEYHNVSDIDGFFYLWSLSNTSMYVNDGVVVSNAQVVFDTNTPMIFGPLSDVQKIYGSVNGSSPQEDGSYVYPCTNTPTVELSWGGQKWAISEENFSIEMNSSHCVGSVLPTPSEDDDSENYFMPRNKWVVGHSFMKNVYTTFHLSPEGNGSMIGFAALKKP</sequence>
<accession>A0A5C3Q156</accession>
<dbReference type="SUPFAM" id="SSF50630">
    <property type="entry name" value="Acid proteases"/>
    <property type="match status" value="1"/>
</dbReference>
<dbReference type="PANTHER" id="PTHR47966:SF51">
    <property type="entry name" value="BETA-SITE APP-CLEAVING ENZYME, ISOFORM A-RELATED"/>
    <property type="match status" value="1"/>
</dbReference>
<feature type="domain" description="Peptidase A1" evidence="3">
    <location>
        <begin position="79"/>
        <end position="385"/>
    </location>
</feature>
<dbReference type="EMBL" id="ML210975">
    <property type="protein sequence ID" value="TFK93918.1"/>
    <property type="molecule type" value="Genomic_DNA"/>
</dbReference>
<dbReference type="Gene3D" id="2.40.70.10">
    <property type="entry name" value="Acid Proteases"/>
    <property type="match status" value="2"/>
</dbReference>
<dbReference type="GO" id="GO:0006508">
    <property type="term" value="P:proteolysis"/>
    <property type="evidence" value="ECO:0007669"/>
    <property type="project" value="UniProtKB-KW"/>
</dbReference>
<dbReference type="Pfam" id="PF00026">
    <property type="entry name" value="Asp"/>
    <property type="match status" value="1"/>
</dbReference>
<keyword evidence="2" id="KW-0732">Signal</keyword>
<dbReference type="InterPro" id="IPR021109">
    <property type="entry name" value="Peptidase_aspartic_dom_sf"/>
</dbReference>
<evidence type="ECO:0000256" key="1">
    <source>
        <dbReference type="ARBA" id="ARBA00007447"/>
    </source>
</evidence>
<name>A0A5C3Q156_9APHY</name>
<feature type="chain" id="PRO_5022864147" evidence="2">
    <location>
        <begin position="22"/>
        <end position="390"/>
    </location>
</feature>
<evidence type="ECO:0000313" key="5">
    <source>
        <dbReference type="Proteomes" id="UP000308197"/>
    </source>
</evidence>